<feature type="compositionally biased region" description="Polar residues" evidence="1">
    <location>
        <begin position="143"/>
        <end position="156"/>
    </location>
</feature>
<dbReference type="GeneID" id="122129831"/>
<evidence type="ECO:0000313" key="3">
    <source>
        <dbReference type="RefSeq" id="XP_042560487.1"/>
    </source>
</evidence>
<sequence>MSSVSPQSPVSPYTNPGPTRTPLERHTSWVEKPVKPLSPWEAAARNPLGLVDDAFAFQGIPDAYAATHRRPLPEPPLEWKQRVSYEPVGYSPLSLQPQPQPVGYSPLSLQPQPQPVASPSRAAPFSPSMPTFYGPPFRPAQPLTANTRYQGTGSLQRKSRHSLPPLRVGRVM</sequence>
<feature type="compositionally biased region" description="Low complexity" evidence="1">
    <location>
        <begin position="1"/>
        <end position="12"/>
    </location>
</feature>
<dbReference type="AlphaFoldDB" id="A0A8M1K9D3"/>
<dbReference type="RefSeq" id="XP_042560487.1">
    <property type="nucleotide sequence ID" value="XM_042704553.1"/>
</dbReference>
<reference evidence="3" key="1">
    <citation type="submission" date="2025-08" db="UniProtKB">
        <authorList>
            <consortium name="RefSeq"/>
        </authorList>
    </citation>
    <scope>IDENTIFICATION</scope>
</reference>
<feature type="compositionally biased region" description="Low complexity" evidence="1">
    <location>
        <begin position="105"/>
        <end position="130"/>
    </location>
</feature>
<organism evidence="2 3">
    <name type="scientific">Clupea harengus</name>
    <name type="common">Atlantic herring</name>
    <dbReference type="NCBI Taxonomy" id="7950"/>
    <lineage>
        <taxon>Eukaryota</taxon>
        <taxon>Metazoa</taxon>
        <taxon>Chordata</taxon>
        <taxon>Craniata</taxon>
        <taxon>Vertebrata</taxon>
        <taxon>Euteleostomi</taxon>
        <taxon>Actinopterygii</taxon>
        <taxon>Neopterygii</taxon>
        <taxon>Teleostei</taxon>
        <taxon>Clupei</taxon>
        <taxon>Clupeiformes</taxon>
        <taxon>Clupeoidei</taxon>
        <taxon>Clupeidae</taxon>
        <taxon>Clupea</taxon>
    </lineage>
</organism>
<accession>A0A8M1K9D3</accession>
<feature type="region of interest" description="Disordered" evidence="1">
    <location>
        <begin position="1"/>
        <end position="32"/>
    </location>
</feature>
<name>A0A8M1K9D3_CLUHA</name>
<dbReference type="OrthoDB" id="8951357at2759"/>
<dbReference type="KEGG" id="char:122129831"/>
<keyword evidence="2" id="KW-1185">Reference proteome</keyword>
<feature type="region of interest" description="Disordered" evidence="1">
    <location>
        <begin position="89"/>
        <end position="172"/>
    </location>
</feature>
<dbReference type="Proteomes" id="UP000515152">
    <property type="component" value="Unplaced"/>
</dbReference>
<evidence type="ECO:0000313" key="2">
    <source>
        <dbReference type="Proteomes" id="UP000515152"/>
    </source>
</evidence>
<protein>
    <submittedName>
        <fullName evidence="3">Leucine-rich repeat extensin-like protein 2</fullName>
    </submittedName>
</protein>
<proteinExistence type="predicted"/>
<gene>
    <name evidence="3" type="primary">LOC122129831</name>
</gene>
<feature type="compositionally biased region" description="Basic and acidic residues" evidence="1">
    <location>
        <begin position="22"/>
        <end position="32"/>
    </location>
</feature>
<evidence type="ECO:0000256" key="1">
    <source>
        <dbReference type="SAM" id="MobiDB-lite"/>
    </source>
</evidence>